<dbReference type="AlphaFoldDB" id="A0AA96WQP4"/>
<organism evidence="1">
    <name type="scientific">Leptolyngbya boryana CZ1</name>
    <dbReference type="NCBI Taxonomy" id="3060204"/>
    <lineage>
        <taxon>Bacteria</taxon>
        <taxon>Bacillati</taxon>
        <taxon>Cyanobacteriota</taxon>
        <taxon>Cyanophyceae</taxon>
        <taxon>Leptolyngbyales</taxon>
        <taxon>Leptolyngbyaceae</taxon>
        <taxon>Leptolyngbya group</taxon>
        <taxon>Leptolyngbya</taxon>
    </lineage>
</organism>
<sequence>MPNRYLTSTILLLTAQLGFWMTPLEIASANSNRPNYSSAWGNFLSWFQRKKPPFGGRGGDCIISPVYDRNGVPVWNVRPSLVWKGDTGEVEVVQKKRSFGKQNVERVQENYQSQYSGEPLLFGEIYEWKLFTIAKQSRLFRLVEPPQRNQVTADLQKIQAQLKAERATPESIALRRAEVFQQYDLASDALQELFSVQNPSPELKKLKQDVVTEFCSAQKPTPTAR</sequence>
<reference evidence="1" key="2">
    <citation type="submission" date="2023-07" db="EMBL/GenBank/DDBJ databases">
        <authorList>
            <person name="Bai X.-H."/>
            <person name="Wang H.-H."/>
            <person name="Wang J."/>
            <person name="Ma M.-Y."/>
            <person name="Hu H.-H."/>
            <person name="Song Z.-L."/>
            <person name="Ma H.-G."/>
            <person name="Fan Y."/>
            <person name="Du C.-Y."/>
            <person name="Xu J.-C."/>
        </authorList>
    </citation>
    <scope>NUCLEOTIDE SEQUENCE</scope>
    <source>
        <strain evidence="1">CZ1</strain>
    </source>
</reference>
<evidence type="ECO:0000313" key="1">
    <source>
        <dbReference type="EMBL" id="WNZ44136.1"/>
    </source>
</evidence>
<name>A0AA96WQP4_LEPBY</name>
<dbReference type="EMBL" id="CP130144">
    <property type="protein sequence ID" value="WNZ44136.1"/>
    <property type="molecule type" value="Genomic_DNA"/>
</dbReference>
<dbReference type="RefSeq" id="WP_316426326.1">
    <property type="nucleotide sequence ID" value="NZ_CP130144.1"/>
</dbReference>
<protein>
    <submittedName>
        <fullName evidence="1">Uncharacterized protein</fullName>
    </submittedName>
</protein>
<accession>A0AA96WQP4</accession>
<proteinExistence type="predicted"/>
<reference evidence="1" key="1">
    <citation type="journal article" date="2023" name="Plants (Basel)">
        <title>Genomic Analysis of Leptolyngbya boryana CZ1 Reveals Efficient Carbon Fixation Modules.</title>
        <authorList>
            <person name="Bai X."/>
            <person name="Wang H."/>
            <person name="Cheng W."/>
            <person name="Wang J."/>
            <person name="Ma M."/>
            <person name="Hu H."/>
            <person name="Song Z."/>
            <person name="Ma H."/>
            <person name="Fan Y."/>
            <person name="Du C."/>
            <person name="Xu J."/>
        </authorList>
    </citation>
    <scope>NUCLEOTIDE SEQUENCE</scope>
    <source>
        <strain evidence="1">CZ1</strain>
    </source>
</reference>
<gene>
    <name evidence="1" type="ORF">Q2T42_20100</name>
</gene>